<dbReference type="PANTHER" id="PTHR38478">
    <property type="entry name" value="PEPTIDASE M1A AND M12B"/>
    <property type="match status" value="1"/>
</dbReference>
<dbReference type="InterPro" id="IPR033428">
    <property type="entry name" value="DUF5118"/>
</dbReference>
<evidence type="ECO:0000313" key="6">
    <source>
        <dbReference type="Proteomes" id="UP000261828"/>
    </source>
</evidence>
<dbReference type="SUPFAM" id="SSF55486">
    <property type="entry name" value="Metalloproteases ('zincins'), catalytic domain"/>
    <property type="match status" value="1"/>
</dbReference>
<protein>
    <submittedName>
        <fullName evidence="5">DUF5117 domain-containing protein</fullName>
    </submittedName>
</protein>
<comment type="caution">
    <text evidence="5">The sequence shown here is derived from an EMBL/GenBank/DDBJ whole genome shotgun (WGS) entry which is preliminary data.</text>
</comment>
<dbReference type="GO" id="GO:0008237">
    <property type="term" value="F:metallopeptidase activity"/>
    <property type="evidence" value="ECO:0007669"/>
    <property type="project" value="InterPro"/>
</dbReference>
<name>A0A371JP14_9FLAO</name>
<dbReference type="Proteomes" id="UP000261828">
    <property type="component" value="Unassembled WGS sequence"/>
</dbReference>
<evidence type="ECO:0000259" key="4">
    <source>
        <dbReference type="Pfam" id="PF17162"/>
    </source>
</evidence>
<keyword evidence="6" id="KW-1185">Reference proteome</keyword>
<organism evidence="5 6">
    <name type="scientific">Flagellimonas nanhaiensis</name>
    <dbReference type="NCBI Taxonomy" id="2292706"/>
    <lineage>
        <taxon>Bacteria</taxon>
        <taxon>Pseudomonadati</taxon>
        <taxon>Bacteroidota</taxon>
        <taxon>Flavobacteriia</taxon>
        <taxon>Flavobacteriales</taxon>
        <taxon>Flavobacteriaceae</taxon>
        <taxon>Flagellimonas</taxon>
    </lineage>
</organism>
<proteinExistence type="predicted"/>
<dbReference type="InterPro" id="IPR024079">
    <property type="entry name" value="MetalloPept_cat_dom_sf"/>
</dbReference>
<gene>
    <name evidence="5" type="ORF">DX873_07560</name>
</gene>
<evidence type="ECO:0000313" key="5">
    <source>
        <dbReference type="EMBL" id="RDY59248.1"/>
    </source>
</evidence>
<dbReference type="InterPro" id="IPR034032">
    <property type="entry name" value="Zn_MMP-like_bac"/>
</dbReference>
<dbReference type="RefSeq" id="WP_116183862.1">
    <property type="nucleotide sequence ID" value="NZ_QTJX01000002.1"/>
</dbReference>
<feature type="signal peptide" evidence="1">
    <location>
        <begin position="1"/>
        <end position="24"/>
    </location>
</feature>
<evidence type="ECO:0000259" key="2">
    <source>
        <dbReference type="Pfam" id="PF16313"/>
    </source>
</evidence>
<dbReference type="InterPro" id="IPR032534">
    <property type="entry name" value="EcxA_zinc-bd"/>
</dbReference>
<sequence length="832" mass="95584">MIQKNLFRLIILFLVMGSFQTTEAQLFKKKKKDTEQKKESKPKKGDIQPYSKVITKEAKTDVGLFSVHQVDDKHYYEIPDSLFNREMLMVSRISKTATGIGFGGGKINTQVLRWEKKSKKVLVRVVSYGNVAADSLPVHEAVVNSNFEPVLFAFDIKAFNKKDSLNPATVIEVDPLFTKDVNALGMPDSYRKRYKVSRLDGERSYIESIKSYPLNIEARHVKTYAAKEPPSNATLGSISIEINNSMILLPKEPMKRRYFDERVGWFARGQVDYGLDAQESRTVRYLDRWRLEVKDEDIEKFKAGELVEPKKPIIYYIDRATPKKWIPYIKQGIEDWQIAFEEAGFKNAILAKDPPTQDEDPEWSPEDVRYSVVRYLASPIPNANGPHVSDPRSGEILESDINWYHNVMTLLRNWYFVQTAAINPEARGVEFKDEIMGRLIRFVSAHEVGHTLGLPHNMGSSVAYPVDSLRSASFTQKNGTAPSIMDYARFNYVAQPGDEGVALMPNIGVYDKYAIKWGYRPLLDKTAEDEKPILNGWIKAHENDPMYRFGHQQVGDIHDPTSQTEDLGDDAIKASLYGIENLKRIVPNLMQWTTEDGKNYDDLETLYGQVIGQFRRYMGHVSNNIGGVYEYHKTADQEGAVYSHVSKEHQKNCMSFMLEQLFETPEWLIDQNIFNKIQYSGSVERIRAMQVRYLNNILHLGKMARIIENETINGNNAYGLLEMTRDLRRGLWSELRTGKTIDTYRRNLQKAHIDRLEYLMTAENQKKLSDFGGYRKSTVVNTSQSDIRSVARAELNNLKRDIRNGLGRISDSMSRYHLQDALERIDRILDPK</sequence>
<dbReference type="EMBL" id="QTJX01000002">
    <property type="protein sequence ID" value="RDY59248.1"/>
    <property type="molecule type" value="Genomic_DNA"/>
</dbReference>
<dbReference type="PANTHER" id="PTHR38478:SF1">
    <property type="entry name" value="ZINC DEPENDENT METALLOPROTEASE DOMAIN LIPOPROTEIN"/>
    <property type="match status" value="1"/>
</dbReference>
<feature type="domain" description="DUF5117" evidence="3">
    <location>
        <begin position="104"/>
        <end position="294"/>
    </location>
</feature>
<feature type="chain" id="PRO_5016614497" evidence="1">
    <location>
        <begin position="25"/>
        <end position="832"/>
    </location>
</feature>
<feature type="domain" description="EcxA zinc-binding" evidence="2">
    <location>
        <begin position="430"/>
        <end position="736"/>
    </location>
</feature>
<dbReference type="Pfam" id="PF17148">
    <property type="entry name" value="DUF5117"/>
    <property type="match status" value="1"/>
</dbReference>
<dbReference type="Gene3D" id="3.40.390.10">
    <property type="entry name" value="Collagenase (Catalytic Domain)"/>
    <property type="match status" value="1"/>
</dbReference>
<evidence type="ECO:0000259" key="3">
    <source>
        <dbReference type="Pfam" id="PF17148"/>
    </source>
</evidence>
<dbReference type="OrthoDB" id="9776599at2"/>
<dbReference type="AlphaFoldDB" id="A0A371JP14"/>
<dbReference type="CDD" id="cd04276">
    <property type="entry name" value="ZnMc_MMP_like_2"/>
    <property type="match status" value="1"/>
</dbReference>
<dbReference type="InterPro" id="IPR033413">
    <property type="entry name" value="DUF5117"/>
</dbReference>
<accession>A0A371JP14</accession>
<dbReference type="Pfam" id="PF16313">
    <property type="entry name" value="DUF4953"/>
    <property type="match status" value="1"/>
</dbReference>
<dbReference type="Pfam" id="PF17162">
    <property type="entry name" value="DUF5118"/>
    <property type="match status" value="1"/>
</dbReference>
<evidence type="ECO:0000256" key="1">
    <source>
        <dbReference type="SAM" id="SignalP"/>
    </source>
</evidence>
<reference evidence="5 6" key="1">
    <citation type="submission" date="2018-08" db="EMBL/GenBank/DDBJ databases">
        <title>Muricauda nanhaiensis sp. nov., isolated from seawater of the South China Sea.</title>
        <authorList>
            <person name="Dang Y."/>
        </authorList>
    </citation>
    <scope>NUCLEOTIDE SEQUENCE [LARGE SCALE GENOMIC DNA]</scope>
    <source>
        <strain evidence="5 6">SM1704</strain>
    </source>
</reference>
<keyword evidence="1" id="KW-0732">Signal</keyword>
<feature type="domain" description="DUF5118" evidence="4">
    <location>
        <begin position="48"/>
        <end position="96"/>
    </location>
</feature>